<feature type="domain" description="Tf2-1-like SH3-like" evidence="1">
    <location>
        <begin position="39"/>
        <end position="97"/>
    </location>
</feature>
<evidence type="ECO:0000259" key="1">
    <source>
        <dbReference type="Pfam" id="PF24626"/>
    </source>
</evidence>
<proteinExistence type="predicted"/>
<reference evidence="2" key="1">
    <citation type="submission" date="2021-03" db="EMBL/GenBank/DDBJ databases">
        <title>Draft genome sequence of rust myrtle Austropuccinia psidii MF-1, a brazilian biotype.</title>
        <authorList>
            <person name="Quecine M.C."/>
            <person name="Pachon D.M.R."/>
            <person name="Bonatelli M.L."/>
            <person name="Correr F.H."/>
            <person name="Franceschini L.M."/>
            <person name="Leite T.F."/>
            <person name="Margarido G.R.A."/>
            <person name="Almeida C.A."/>
            <person name="Ferrarezi J.A."/>
            <person name="Labate C.A."/>
        </authorList>
    </citation>
    <scope>NUCLEOTIDE SEQUENCE</scope>
    <source>
        <strain evidence="2">MF-1</strain>
    </source>
</reference>
<dbReference type="Pfam" id="PF24626">
    <property type="entry name" value="SH3_Tf2-1"/>
    <property type="match status" value="1"/>
</dbReference>
<name>A0A9Q3FBX8_9BASI</name>
<dbReference type="InterPro" id="IPR056924">
    <property type="entry name" value="SH3_Tf2-1"/>
</dbReference>
<organism evidence="2 3">
    <name type="scientific">Austropuccinia psidii MF-1</name>
    <dbReference type="NCBI Taxonomy" id="1389203"/>
    <lineage>
        <taxon>Eukaryota</taxon>
        <taxon>Fungi</taxon>
        <taxon>Dikarya</taxon>
        <taxon>Basidiomycota</taxon>
        <taxon>Pucciniomycotina</taxon>
        <taxon>Pucciniomycetes</taxon>
        <taxon>Pucciniales</taxon>
        <taxon>Sphaerophragmiaceae</taxon>
        <taxon>Austropuccinia</taxon>
    </lineage>
</organism>
<evidence type="ECO:0000313" key="3">
    <source>
        <dbReference type="Proteomes" id="UP000765509"/>
    </source>
</evidence>
<evidence type="ECO:0000313" key="2">
    <source>
        <dbReference type="EMBL" id="MBW0536429.1"/>
    </source>
</evidence>
<keyword evidence="3" id="KW-1185">Reference proteome</keyword>
<sequence>MLDKAKHNAKQSMNEAFDSAKQKWDNSYKVPDFNVEDLVLASTLHFNNIKGPNKLKDLYVGPFVIVSLHGTNAVQVKLSGEFSNKHTTFPVNLIKPYQPADKELFPVRNPTPLTLPPVEKSEDKKTKKGELVVKIKENIFSDIEIQYLKMNGWQNHKYLTQRNS</sequence>
<dbReference type="Proteomes" id="UP000765509">
    <property type="component" value="Unassembled WGS sequence"/>
</dbReference>
<gene>
    <name evidence="2" type="ORF">O181_076144</name>
</gene>
<comment type="caution">
    <text evidence="2">The sequence shown here is derived from an EMBL/GenBank/DDBJ whole genome shotgun (WGS) entry which is preliminary data.</text>
</comment>
<dbReference type="EMBL" id="AVOT02041162">
    <property type="protein sequence ID" value="MBW0536429.1"/>
    <property type="molecule type" value="Genomic_DNA"/>
</dbReference>
<dbReference type="AlphaFoldDB" id="A0A9Q3FBX8"/>
<protein>
    <recommendedName>
        <fullName evidence="1">Tf2-1-like SH3-like domain-containing protein</fullName>
    </recommendedName>
</protein>
<accession>A0A9Q3FBX8</accession>